<dbReference type="EMBL" id="JAXOVC010000006">
    <property type="protein sequence ID" value="KAK4500694.1"/>
    <property type="molecule type" value="Genomic_DNA"/>
</dbReference>
<dbReference type="Proteomes" id="UP001305779">
    <property type="component" value="Unassembled WGS sequence"/>
</dbReference>
<organism evidence="1 2">
    <name type="scientific">Zasmidium cellare</name>
    <name type="common">Wine cellar mold</name>
    <name type="synonym">Racodium cellare</name>
    <dbReference type="NCBI Taxonomy" id="395010"/>
    <lineage>
        <taxon>Eukaryota</taxon>
        <taxon>Fungi</taxon>
        <taxon>Dikarya</taxon>
        <taxon>Ascomycota</taxon>
        <taxon>Pezizomycotina</taxon>
        <taxon>Dothideomycetes</taxon>
        <taxon>Dothideomycetidae</taxon>
        <taxon>Mycosphaerellales</taxon>
        <taxon>Mycosphaerellaceae</taxon>
        <taxon>Zasmidium</taxon>
    </lineage>
</organism>
<sequence length="314" mass="36007">MAATFDDLITMAENLLDYTPRLLVRDRVLNTSELCANILEYLPEYDLVEAVGAGGPLLKAARDFPHLRQYIQLDYRPSRDGRPNLEFVQNHFIFWAPVFCGHRRGDHCPCRMWESEEVPTGGTAEQLAPSMEIDKTETLATRGAEPVTLRFTNLEEDFDEMLASRALYLNMRLGTHACDIRIEVHNPETMTWPRDWQAPPSVIEWHTAEIVVNITELRMYGIIRIAKNLFECGSTIDSKLFKGEVNIVDEETGAVDELDWQKYFHSKDMEAVVGGGPKYRWFWKATTSDTRWMGSTYAEAKYTLANSFPPIYLP</sequence>
<evidence type="ECO:0000313" key="1">
    <source>
        <dbReference type="EMBL" id="KAK4500694.1"/>
    </source>
</evidence>
<keyword evidence="2" id="KW-1185">Reference proteome</keyword>
<evidence type="ECO:0000313" key="2">
    <source>
        <dbReference type="Proteomes" id="UP001305779"/>
    </source>
</evidence>
<protein>
    <submittedName>
        <fullName evidence="1">Uncharacterized protein</fullName>
    </submittedName>
</protein>
<reference evidence="1 2" key="1">
    <citation type="journal article" date="2023" name="G3 (Bethesda)">
        <title>A chromosome-level genome assembly of Zasmidium syzygii isolated from banana leaves.</title>
        <authorList>
            <person name="van Westerhoven A.C."/>
            <person name="Mehrabi R."/>
            <person name="Talebi R."/>
            <person name="Steentjes M.B.F."/>
            <person name="Corcolon B."/>
            <person name="Chong P.A."/>
            <person name="Kema G.H.J."/>
            <person name="Seidl M.F."/>
        </authorList>
    </citation>
    <scope>NUCLEOTIDE SEQUENCE [LARGE SCALE GENOMIC DNA]</scope>
    <source>
        <strain evidence="1 2">P124</strain>
    </source>
</reference>
<name>A0ABR0EGS3_ZASCE</name>
<gene>
    <name evidence="1" type="ORF">PRZ48_008883</name>
</gene>
<accession>A0ABR0EGS3</accession>
<comment type="caution">
    <text evidence="1">The sequence shown here is derived from an EMBL/GenBank/DDBJ whole genome shotgun (WGS) entry which is preliminary data.</text>
</comment>
<proteinExistence type="predicted"/>